<dbReference type="EMBL" id="JAKKSL010000001">
    <property type="protein sequence ID" value="MCI2282921.1"/>
    <property type="molecule type" value="Genomic_DNA"/>
</dbReference>
<sequence>MSQTTNDVYVGLKTGYYSIDNSKLISLNTAFGNDTSSALISASYRKGHELDSNSDSVIASDMQNNEAKSILAKYFYAISDNQELSFTYDYFQRESQTDVQSIVGLGRFSSTTALFGDDETSRENFVVNYDFVLDADWLEGGVIRFYDQSTDTEQLTDEKRTETSTRTGITNDFSYDRDFFYQQDIQGVRLNLYTNASSSSSMHHIGYGLEYSNTKTKELRDGVQTNLDSGVATNIILSEVFPVRDFPNTEVKELGIYLNDEITISGTNLTIIPAIRYDKYDLSPKVDSIYLADNPDQTVVSISEDSISPKWVWFISLMIVLSSMFNMLKVLGRHHLKMLISV</sequence>
<evidence type="ECO:0000313" key="5">
    <source>
        <dbReference type="Proteomes" id="UP001139646"/>
    </source>
</evidence>
<dbReference type="PANTHER" id="PTHR47752">
    <property type="entry name" value="HTH-TYPE TRANSCRIPTIONAL REPRESSOR FABR"/>
    <property type="match status" value="1"/>
</dbReference>
<comment type="caution">
    <text evidence="4">The sequence shown here is derived from an EMBL/GenBank/DDBJ whole genome shotgun (WGS) entry which is preliminary data.</text>
</comment>
<dbReference type="SUPFAM" id="SSF56935">
    <property type="entry name" value="Porins"/>
    <property type="match status" value="1"/>
</dbReference>
<evidence type="ECO:0000256" key="1">
    <source>
        <dbReference type="ARBA" id="ARBA00004442"/>
    </source>
</evidence>
<evidence type="ECO:0000256" key="2">
    <source>
        <dbReference type="ARBA" id="ARBA00023136"/>
    </source>
</evidence>
<protein>
    <submittedName>
        <fullName evidence="4">Uncharacterized protein</fullName>
    </submittedName>
</protein>
<name>A0ABS9WY94_9GAMM</name>
<gene>
    <name evidence="4" type="ORF">L3081_05360</name>
</gene>
<accession>A0ABS9WY94</accession>
<keyword evidence="2" id="KW-0472">Membrane</keyword>
<dbReference type="RefSeq" id="WP_242283999.1">
    <property type="nucleotide sequence ID" value="NZ_JAKKSL010000001.1"/>
</dbReference>
<dbReference type="InterPro" id="IPR036942">
    <property type="entry name" value="Beta-barrel_TonB_sf"/>
</dbReference>
<dbReference type="PANTHER" id="PTHR47752:SF1">
    <property type="entry name" value="HTH-TYPE TRANSCRIPTIONAL REPRESSOR FABR"/>
    <property type="match status" value="1"/>
</dbReference>
<dbReference type="Gene3D" id="2.40.170.20">
    <property type="entry name" value="TonB-dependent receptor, beta-barrel domain"/>
    <property type="match status" value="1"/>
</dbReference>
<reference evidence="4" key="1">
    <citation type="submission" date="2022-01" db="EMBL/GenBank/DDBJ databases">
        <title>Colwellia maritima, isolated from seawater.</title>
        <authorList>
            <person name="Kristyanto S."/>
            <person name="Jung J."/>
            <person name="Jeon C.O."/>
        </authorList>
    </citation>
    <scope>NUCLEOTIDE SEQUENCE</scope>
    <source>
        <strain evidence="4">MSW7</strain>
    </source>
</reference>
<evidence type="ECO:0000313" key="4">
    <source>
        <dbReference type="EMBL" id="MCI2282921.1"/>
    </source>
</evidence>
<evidence type="ECO:0000256" key="3">
    <source>
        <dbReference type="ARBA" id="ARBA00023237"/>
    </source>
</evidence>
<keyword evidence="5" id="KW-1185">Reference proteome</keyword>
<dbReference type="InterPro" id="IPR050692">
    <property type="entry name" value="HTH_transcr_repressor_FabR"/>
</dbReference>
<proteinExistence type="predicted"/>
<organism evidence="4 5">
    <name type="scientific">Colwellia maritima</name>
    <dbReference type="NCBI Taxonomy" id="2912588"/>
    <lineage>
        <taxon>Bacteria</taxon>
        <taxon>Pseudomonadati</taxon>
        <taxon>Pseudomonadota</taxon>
        <taxon>Gammaproteobacteria</taxon>
        <taxon>Alteromonadales</taxon>
        <taxon>Colwelliaceae</taxon>
        <taxon>Colwellia</taxon>
    </lineage>
</organism>
<keyword evidence="3" id="KW-0998">Cell outer membrane</keyword>
<comment type="subcellular location">
    <subcellularLocation>
        <location evidence="1">Cell outer membrane</location>
    </subcellularLocation>
</comment>
<dbReference type="Proteomes" id="UP001139646">
    <property type="component" value="Unassembled WGS sequence"/>
</dbReference>